<reference evidence="2 3" key="1">
    <citation type="submission" date="2021-06" db="EMBL/GenBank/DDBJ databases">
        <authorList>
            <person name="Palmer J.M."/>
        </authorList>
    </citation>
    <scope>NUCLEOTIDE SEQUENCE [LARGE SCALE GENOMIC DNA]</scope>
    <source>
        <strain evidence="2 3">GA_2019</strain>
        <tissue evidence="2">Muscle</tissue>
    </source>
</reference>
<organism evidence="2 3">
    <name type="scientific">Goodea atripinnis</name>
    <dbReference type="NCBI Taxonomy" id="208336"/>
    <lineage>
        <taxon>Eukaryota</taxon>
        <taxon>Metazoa</taxon>
        <taxon>Chordata</taxon>
        <taxon>Craniata</taxon>
        <taxon>Vertebrata</taxon>
        <taxon>Euteleostomi</taxon>
        <taxon>Actinopterygii</taxon>
        <taxon>Neopterygii</taxon>
        <taxon>Teleostei</taxon>
        <taxon>Neoteleostei</taxon>
        <taxon>Acanthomorphata</taxon>
        <taxon>Ovalentaria</taxon>
        <taxon>Atherinomorphae</taxon>
        <taxon>Cyprinodontiformes</taxon>
        <taxon>Goodeidae</taxon>
        <taxon>Goodea</taxon>
    </lineage>
</organism>
<feature type="compositionally biased region" description="Polar residues" evidence="1">
    <location>
        <begin position="1"/>
        <end position="16"/>
    </location>
</feature>
<keyword evidence="3" id="KW-1185">Reference proteome</keyword>
<name>A0ABV0NYI4_9TELE</name>
<protein>
    <submittedName>
        <fullName evidence="2">Uncharacterized protein</fullName>
    </submittedName>
</protein>
<comment type="caution">
    <text evidence="2">The sequence shown here is derived from an EMBL/GenBank/DDBJ whole genome shotgun (WGS) entry which is preliminary data.</text>
</comment>
<dbReference type="EMBL" id="JAHRIO010054060">
    <property type="protein sequence ID" value="MEQ2176522.1"/>
    <property type="molecule type" value="Genomic_DNA"/>
</dbReference>
<accession>A0ABV0NYI4</accession>
<proteinExistence type="predicted"/>
<evidence type="ECO:0000313" key="2">
    <source>
        <dbReference type="EMBL" id="MEQ2176522.1"/>
    </source>
</evidence>
<evidence type="ECO:0000256" key="1">
    <source>
        <dbReference type="SAM" id="MobiDB-lite"/>
    </source>
</evidence>
<sequence length="251" mass="27812">MNFNGTQHKSIQQPSISLMVPPQLQIPPLSTMGNTPEEHSSNRYNIPPRRSTIKSLNLRGSCRHRRLALGYSPQKACGIKETAGGKPISVPPSPGLPGLYGARRFRWRTTMRPLFRSFTRYTTLESLCTTTHGTVHWLVSFGDTNPVLGSGSRRPVSASLRLQLEPLEPVHEEPGDALLAHRSNSIQVRPPSPLLEVIQTPSLLVFMAKHQQGRGAASRLLDCCPVSPQDDRKMQVPILFALVYQNGELNI</sequence>
<gene>
    <name evidence="2" type="ORF">GOODEAATRI_028810</name>
</gene>
<evidence type="ECO:0000313" key="3">
    <source>
        <dbReference type="Proteomes" id="UP001476798"/>
    </source>
</evidence>
<dbReference type="Proteomes" id="UP001476798">
    <property type="component" value="Unassembled WGS sequence"/>
</dbReference>
<feature type="region of interest" description="Disordered" evidence="1">
    <location>
        <begin position="1"/>
        <end position="49"/>
    </location>
</feature>